<dbReference type="CDD" id="cd00090">
    <property type="entry name" value="HTH_ARSR"/>
    <property type="match status" value="1"/>
</dbReference>
<dbReference type="AlphaFoldDB" id="A0A1G8YV04"/>
<dbReference type="Pfam" id="PF09339">
    <property type="entry name" value="HTH_IclR"/>
    <property type="match status" value="1"/>
</dbReference>
<dbReference type="GO" id="GO:0003677">
    <property type="term" value="F:DNA binding"/>
    <property type="evidence" value="ECO:0007669"/>
    <property type="project" value="UniProtKB-KW"/>
</dbReference>
<keyword evidence="2 7" id="KW-0238">DNA-binding</keyword>
<dbReference type="InterPro" id="IPR029016">
    <property type="entry name" value="GAF-like_dom_sf"/>
</dbReference>
<dbReference type="OrthoDB" id="14763at2157"/>
<evidence type="ECO:0000259" key="4">
    <source>
        <dbReference type="PROSITE" id="PS51000"/>
    </source>
</evidence>
<evidence type="ECO:0000259" key="6">
    <source>
        <dbReference type="PROSITE" id="PS51078"/>
    </source>
</evidence>
<sequence>MSTHGEDETDAGVSTTRKTFEILEALKAEEGVTITELTRRTGLSKSTVYRHLATLTDLGYVVERDGGYYIGFRLLEISEQARTRKTGYTAAKRKVFELGQETDERAVFIVEEEGEGVYVHRYGSLADTMIGKRRPLHSLASGKVILAEWNDDAVREFVAENGLEAITDNTITDPDVLHDELDRIRERGYAVNNQEHMDGLRGVAVPVYTPDDEFLGALGVFGPASRFKDDYLHEELPSLLWDKAGEIKVTLAYG</sequence>
<name>A0A1G8YV04_9EURY</name>
<dbReference type="Pfam" id="PF01614">
    <property type="entry name" value="IclR_C"/>
    <property type="match status" value="1"/>
</dbReference>
<dbReference type="Gene3D" id="3.30.450.40">
    <property type="match status" value="1"/>
</dbReference>
<dbReference type="InterPro" id="IPR005471">
    <property type="entry name" value="Tscrpt_reg_IclR_N"/>
</dbReference>
<evidence type="ECO:0000259" key="5">
    <source>
        <dbReference type="PROSITE" id="PS51077"/>
    </source>
</evidence>
<dbReference type="SMART" id="SM00418">
    <property type="entry name" value="HTH_ARSR"/>
    <property type="match status" value="1"/>
</dbReference>
<evidence type="ECO:0000256" key="1">
    <source>
        <dbReference type="ARBA" id="ARBA00023015"/>
    </source>
</evidence>
<evidence type="ECO:0000256" key="3">
    <source>
        <dbReference type="ARBA" id="ARBA00023163"/>
    </source>
</evidence>
<dbReference type="SUPFAM" id="SSF55781">
    <property type="entry name" value="GAF domain-like"/>
    <property type="match status" value="1"/>
</dbReference>
<dbReference type="InterPro" id="IPR036388">
    <property type="entry name" value="WH-like_DNA-bd_sf"/>
</dbReference>
<dbReference type="InterPro" id="IPR014757">
    <property type="entry name" value="Tscrpt_reg_IclR_C"/>
</dbReference>
<feature type="domain" description="HTH iclR-type" evidence="5">
    <location>
        <begin position="13"/>
        <end position="72"/>
    </location>
</feature>
<dbReference type="STRING" id="1095776.SAMN04515672_2314"/>
<keyword evidence="8" id="KW-1185">Reference proteome</keyword>
<proteinExistence type="predicted"/>
<dbReference type="PROSITE" id="PS51077">
    <property type="entry name" value="HTH_ICLR"/>
    <property type="match status" value="1"/>
</dbReference>
<dbReference type="RefSeq" id="WP_090305984.1">
    <property type="nucleotide sequence ID" value="NZ_FNFE01000002.1"/>
</dbReference>
<protein>
    <submittedName>
        <fullName evidence="7">DNA-binding transcriptional regulator, IclR family</fullName>
    </submittedName>
</protein>
<keyword evidence="1" id="KW-0805">Transcription regulation</keyword>
<dbReference type="SUPFAM" id="SSF46785">
    <property type="entry name" value="Winged helix' DNA-binding domain"/>
    <property type="match status" value="1"/>
</dbReference>
<evidence type="ECO:0000313" key="7">
    <source>
        <dbReference type="EMBL" id="SDK06631.1"/>
    </source>
</evidence>
<gene>
    <name evidence="7" type="ORF">SAMN04515672_2314</name>
</gene>
<dbReference type="InterPro" id="IPR050707">
    <property type="entry name" value="HTH_MetabolicPath_Reg"/>
</dbReference>
<dbReference type="InterPro" id="IPR036390">
    <property type="entry name" value="WH_DNA-bd_sf"/>
</dbReference>
<dbReference type="Proteomes" id="UP000198882">
    <property type="component" value="Unassembled WGS sequence"/>
</dbReference>
<dbReference type="PANTHER" id="PTHR30136:SF35">
    <property type="entry name" value="HTH-TYPE TRANSCRIPTIONAL REGULATOR RV1719"/>
    <property type="match status" value="1"/>
</dbReference>
<evidence type="ECO:0000313" key="8">
    <source>
        <dbReference type="Proteomes" id="UP000198882"/>
    </source>
</evidence>
<organism evidence="7 8">
    <name type="scientific">Natronorubrum texcoconense</name>
    <dbReference type="NCBI Taxonomy" id="1095776"/>
    <lineage>
        <taxon>Archaea</taxon>
        <taxon>Methanobacteriati</taxon>
        <taxon>Methanobacteriota</taxon>
        <taxon>Stenosarchaea group</taxon>
        <taxon>Halobacteria</taxon>
        <taxon>Halobacteriales</taxon>
        <taxon>Natrialbaceae</taxon>
        <taxon>Natronorubrum</taxon>
    </lineage>
</organism>
<dbReference type="SMART" id="SM00346">
    <property type="entry name" value="HTH_ICLR"/>
    <property type="match status" value="1"/>
</dbReference>
<dbReference type="PANTHER" id="PTHR30136">
    <property type="entry name" value="HELIX-TURN-HELIX TRANSCRIPTIONAL REGULATOR, ICLR FAMILY"/>
    <property type="match status" value="1"/>
</dbReference>
<dbReference type="EMBL" id="FNFE01000002">
    <property type="protein sequence ID" value="SDK06631.1"/>
    <property type="molecule type" value="Genomic_DNA"/>
</dbReference>
<accession>A0A1G8YV04</accession>
<feature type="domain" description="IclR-ED" evidence="6">
    <location>
        <begin position="73"/>
        <end position="253"/>
    </location>
</feature>
<evidence type="ECO:0000256" key="2">
    <source>
        <dbReference type="ARBA" id="ARBA00023125"/>
    </source>
</evidence>
<reference evidence="8" key="1">
    <citation type="submission" date="2016-10" db="EMBL/GenBank/DDBJ databases">
        <authorList>
            <person name="Varghese N."/>
            <person name="Submissions S."/>
        </authorList>
    </citation>
    <scope>NUCLEOTIDE SEQUENCE [LARGE SCALE GENOMIC DNA]</scope>
    <source>
        <strain evidence="8">B4,CECT 8067,JCM 17497</strain>
    </source>
</reference>
<dbReference type="PROSITE" id="PS51078">
    <property type="entry name" value="ICLR_ED"/>
    <property type="match status" value="1"/>
</dbReference>
<keyword evidence="3" id="KW-0804">Transcription</keyword>
<feature type="domain" description="HTH deoR-type" evidence="4">
    <location>
        <begin position="15"/>
        <end position="70"/>
    </location>
</feature>
<dbReference type="InterPro" id="IPR011991">
    <property type="entry name" value="ArsR-like_HTH"/>
</dbReference>
<dbReference type="InterPro" id="IPR001034">
    <property type="entry name" value="DeoR_HTH"/>
</dbReference>
<dbReference type="PROSITE" id="PS51000">
    <property type="entry name" value="HTH_DEOR_2"/>
    <property type="match status" value="1"/>
</dbReference>
<dbReference type="GO" id="GO:0003700">
    <property type="term" value="F:DNA-binding transcription factor activity"/>
    <property type="evidence" value="ECO:0007669"/>
    <property type="project" value="InterPro"/>
</dbReference>
<dbReference type="Gene3D" id="1.10.10.10">
    <property type="entry name" value="Winged helix-like DNA-binding domain superfamily/Winged helix DNA-binding domain"/>
    <property type="match status" value="1"/>
</dbReference>
<dbReference type="GO" id="GO:0045892">
    <property type="term" value="P:negative regulation of DNA-templated transcription"/>
    <property type="evidence" value="ECO:0007669"/>
    <property type="project" value="TreeGrafter"/>
</dbReference>
<dbReference type="InterPro" id="IPR001845">
    <property type="entry name" value="HTH_ArsR_DNA-bd_dom"/>
</dbReference>